<organism evidence="1 2">
    <name type="scientific">Pseudidiomarina maritima</name>
    <dbReference type="NCBI Taxonomy" id="519453"/>
    <lineage>
        <taxon>Bacteria</taxon>
        <taxon>Pseudomonadati</taxon>
        <taxon>Pseudomonadota</taxon>
        <taxon>Gammaproteobacteria</taxon>
        <taxon>Alteromonadales</taxon>
        <taxon>Idiomarinaceae</taxon>
        <taxon>Pseudidiomarina</taxon>
    </lineage>
</organism>
<dbReference type="RefSeq" id="WP_110077047.1">
    <property type="nucleotide sequence ID" value="NZ_QGTT01000031.1"/>
</dbReference>
<dbReference type="OrthoDB" id="582358at2"/>
<accession>A0A317Q1C0</accession>
<evidence type="ECO:0000313" key="2">
    <source>
        <dbReference type="Proteomes" id="UP000246964"/>
    </source>
</evidence>
<dbReference type="AlphaFoldDB" id="A0A317Q1C0"/>
<proteinExistence type="predicted"/>
<dbReference type="EMBL" id="QGTT01000031">
    <property type="protein sequence ID" value="PWW06826.1"/>
    <property type="molecule type" value="Genomic_DNA"/>
</dbReference>
<comment type="caution">
    <text evidence="1">The sequence shown here is derived from an EMBL/GenBank/DDBJ whole genome shotgun (WGS) entry which is preliminary data.</text>
</comment>
<name>A0A317Q1C0_9GAMM</name>
<sequence>MKPEISLEKVWFDDDLIELKISVCNGKSIFTNKVYVGSHQILELVNALNVFKNHYYGGLKDILLGQFGREYANGAFSARLHFPKPGALYIATHQQSEYFEFKGQEEASEAKMYLKTEPALLDNFIQELKGLSNGISDVATLVCT</sequence>
<dbReference type="Proteomes" id="UP000246964">
    <property type="component" value="Unassembled WGS sequence"/>
</dbReference>
<evidence type="ECO:0000313" key="1">
    <source>
        <dbReference type="EMBL" id="PWW06826.1"/>
    </source>
</evidence>
<protein>
    <submittedName>
        <fullName evidence="1">Uncharacterized protein</fullName>
    </submittedName>
</protein>
<gene>
    <name evidence="1" type="ORF">DET45_13113</name>
</gene>
<keyword evidence="2" id="KW-1185">Reference proteome</keyword>
<reference evidence="1 2" key="1">
    <citation type="submission" date="2018-05" db="EMBL/GenBank/DDBJ databases">
        <title>Freshwater and sediment microbial communities from various areas in North America, analyzing microbe dynamics in response to fracking.</title>
        <authorList>
            <person name="Lamendella R."/>
        </authorList>
    </citation>
    <scope>NUCLEOTIDE SEQUENCE [LARGE SCALE GENOMIC DNA]</scope>
    <source>
        <strain evidence="1 2">125B1</strain>
    </source>
</reference>